<proteinExistence type="predicted"/>
<comment type="caution">
    <text evidence="1">The sequence shown here is derived from an EMBL/GenBank/DDBJ whole genome shotgun (WGS) entry which is preliminary data.</text>
</comment>
<keyword evidence="2" id="KW-1185">Reference proteome</keyword>
<name>A0A4R6BW95_9STAP</name>
<dbReference type="EMBL" id="SCWB01000002">
    <property type="protein sequence ID" value="TDM12714.1"/>
    <property type="molecule type" value="Genomic_DNA"/>
</dbReference>
<sequence length="94" mass="11054">MSLNKKQLQVTSIEMKENFLKSGLSKEQLAERMNIQVPELEHVLNMESYGDLMMFIHLVWDTRDVINAEIIAQGEIPADYSYLKGQKEDYWFLK</sequence>
<evidence type="ECO:0000313" key="1">
    <source>
        <dbReference type="EMBL" id="TDM12714.1"/>
    </source>
</evidence>
<gene>
    <name evidence="1" type="ORF">ERX29_01540</name>
</gene>
<dbReference type="RefSeq" id="WP_133442929.1">
    <property type="nucleotide sequence ID" value="NZ_SCWB01000002.1"/>
</dbReference>
<dbReference type="OrthoDB" id="3233189at2"/>
<dbReference type="Pfam" id="PF10078">
    <property type="entry name" value="DUF2316"/>
    <property type="match status" value="1"/>
</dbReference>
<accession>A0A4R6BW95</accession>
<dbReference type="InterPro" id="IPR018757">
    <property type="entry name" value="DUF2316"/>
</dbReference>
<dbReference type="Proteomes" id="UP000294802">
    <property type="component" value="Unassembled WGS sequence"/>
</dbReference>
<dbReference type="AlphaFoldDB" id="A0A4R6BW95"/>
<organism evidence="1 2">
    <name type="scientific">Macrococcus lamae</name>
    <dbReference type="NCBI Taxonomy" id="198484"/>
    <lineage>
        <taxon>Bacteria</taxon>
        <taxon>Bacillati</taxon>
        <taxon>Bacillota</taxon>
        <taxon>Bacilli</taxon>
        <taxon>Bacillales</taxon>
        <taxon>Staphylococcaceae</taxon>
        <taxon>Macrococcus</taxon>
    </lineage>
</organism>
<evidence type="ECO:0000313" key="2">
    <source>
        <dbReference type="Proteomes" id="UP000294802"/>
    </source>
</evidence>
<reference evidence="1 2" key="1">
    <citation type="submission" date="2019-01" db="EMBL/GenBank/DDBJ databases">
        <title>Draft genome sequences of the type strains of six Macrococcus species.</title>
        <authorList>
            <person name="Mazhar S."/>
            <person name="Altermann E."/>
            <person name="Hill C."/>
            <person name="Mcauliffe O."/>
        </authorList>
    </citation>
    <scope>NUCLEOTIDE SEQUENCE [LARGE SCALE GENOMIC DNA]</scope>
    <source>
        <strain evidence="1 2">CCM4815</strain>
    </source>
</reference>
<protein>
    <submittedName>
        <fullName evidence="1">DUF2316 family protein</fullName>
    </submittedName>
</protein>